<gene>
    <name evidence="12" type="ORF">CBI38_08935</name>
</gene>
<protein>
    <submittedName>
        <fullName evidence="12">Haloacid dehalogenase</fullName>
    </submittedName>
</protein>
<feature type="domain" description="P-type ATPase A" evidence="10">
    <location>
        <begin position="744"/>
        <end position="841"/>
    </location>
</feature>
<dbReference type="InterPro" id="IPR036412">
    <property type="entry name" value="HAD-like_sf"/>
</dbReference>
<evidence type="ECO:0000259" key="11">
    <source>
        <dbReference type="Pfam" id="PF00689"/>
    </source>
</evidence>
<dbReference type="Gene3D" id="3.40.50.1000">
    <property type="entry name" value="HAD superfamily/HAD-like"/>
    <property type="match status" value="2"/>
</dbReference>
<dbReference type="Gene3D" id="2.70.150.10">
    <property type="entry name" value="Calcium-transporting ATPase, cytoplasmic transduction domain A"/>
    <property type="match status" value="1"/>
</dbReference>
<dbReference type="PRINTS" id="PR00120">
    <property type="entry name" value="HATPASE"/>
</dbReference>
<feature type="region of interest" description="Disordered" evidence="9">
    <location>
        <begin position="257"/>
        <end position="283"/>
    </location>
</feature>
<dbReference type="GO" id="GO:0016887">
    <property type="term" value="F:ATP hydrolysis activity"/>
    <property type="evidence" value="ECO:0007669"/>
    <property type="project" value="InterPro"/>
</dbReference>
<dbReference type="InterPro" id="IPR023214">
    <property type="entry name" value="HAD_sf"/>
</dbReference>
<dbReference type="Gene3D" id="3.40.1110.10">
    <property type="entry name" value="Calcium-transporting ATPase, cytoplasmic domain N"/>
    <property type="match status" value="2"/>
</dbReference>
<dbReference type="GO" id="GO:0046872">
    <property type="term" value="F:metal ion binding"/>
    <property type="evidence" value="ECO:0007669"/>
    <property type="project" value="UniProtKB-KW"/>
</dbReference>
<proteinExistence type="predicted"/>
<keyword evidence="6" id="KW-1133">Transmembrane helix</keyword>
<dbReference type="SUPFAM" id="SSF81665">
    <property type="entry name" value="Calcium ATPase, transmembrane domain M"/>
    <property type="match status" value="1"/>
</dbReference>
<dbReference type="InterPro" id="IPR023298">
    <property type="entry name" value="ATPase_P-typ_TM_dom_sf"/>
</dbReference>
<dbReference type="InterPro" id="IPR001757">
    <property type="entry name" value="P_typ_ATPase"/>
</dbReference>
<dbReference type="Pfam" id="PF00689">
    <property type="entry name" value="Cation_ATPase_C"/>
    <property type="match status" value="1"/>
</dbReference>
<accession>A0A2S2BSW3</accession>
<organism evidence="12 13">
    <name type="scientific">Rhodococcus oxybenzonivorans</name>
    <dbReference type="NCBI Taxonomy" id="1990687"/>
    <lineage>
        <taxon>Bacteria</taxon>
        <taxon>Bacillati</taxon>
        <taxon>Actinomycetota</taxon>
        <taxon>Actinomycetes</taxon>
        <taxon>Mycobacteriales</taxon>
        <taxon>Nocardiaceae</taxon>
        <taxon>Rhodococcus</taxon>
    </lineage>
</organism>
<dbReference type="NCBIfam" id="TIGR01494">
    <property type="entry name" value="ATPase_P-type"/>
    <property type="match status" value="2"/>
</dbReference>
<evidence type="ECO:0000313" key="13">
    <source>
        <dbReference type="Proteomes" id="UP000245711"/>
    </source>
</evidence>
<dbReference type="PANTHER" id="PTHR24093:SF513">
    <property type="entry name" value="CATION-TRANSPORTING ATPASE I-RELATED"/>
    <property type="match status" value="1"/>
</dbReference>
<dbReference type="InterPro" id="IPR008250">
    <property type="entry name" value="ATPase_P-typ_transduc_dom_A_sf"/>
</dbReference>
<evidence type="ECO:0000256" key="2">
    <source>
        <dbReference type="ARBA" id="ARBA00022692"/>
    </source>
</evidence>
<evidence type="ECO:0000256" key="1">
    <source>
        <dbReference type="ARBA" id="ARBA00004651"/>
    </source>
</evidence>
<evidence type="ECO:0000256" key="7">
    <source>
        <dbReference type="ARBA" id="ARBA00023136"/>
    </source>
</evidence>
<dbReference type="PRINTS" id="PR00119">
    <property type="entry name" value="CATATPASE"/>
</dbReference>
<dbReference type="GO" id="GO:0005524">
    <property type="term" value="F:ATP binding"/>
    <property type="evidence" value="ECO:0007669"/>
    <property type="project" value="InterPro"/>
</dbReference>
<dbReference type="GO" id="GO:0005886">
    <property type="term" value="C:plasma membrane"/>
    <property type="evidence" value="ECO:0007669"/>
    <property type="project" value="UniProtKB-SubCell"/>
</dbReference>
<comment type="subcellular location">
    <subcellularLocation>
        <location evidence="1">Cell membrane</location>
        <topology evidence="1">Multi-pass membrane protein</topology>
    </subcellularLocation>
</comment>
<dbReference type="InterPro" id="IPR044492">
    <property type="entry name" value="P_typ_ATPase_HD_dom"/>
</dbReference>
<evidence type="ECO:0000313" key="12">
    <source>
        <dbReference type="EMBL" id="AWK71701.1"/>
    </source>
</evidence>
<dbReference type="InterPro" id="IPR059000">
    <property type="entry name" value="ATPase_P-type_domA"/>
</dbReference>
<evidence type="ECO:0000259" key="10">
    <source>
        <dbReference type="Pfam" id="PF00122"/>
    </source>
</evidence>
<keyword evidence="7" id="KW-0472">Membrane</keyword>
<feature type="domain" description="Cation-transporting P-type ATPase C-terminal" evidence="11">
    <location>
        <begin position="1288"/>
        <end position="1434"/>
    </location>
</feature>
<dbReference type="Pfam" id="PF00122">
    <property type="entry name" value="E1-E2_ATPase"/>
    <property type="match status" value="1"/>
</dbReference>
<evidence type="ECO:0000256" key="9">
    <source>
        <dbReference type="SAM" id="MobiDB-lite"/>
    </source>
</evidence>
<evidence type="ECO:0000256" key="6">
    <source>
        <dbReference type="ARBA" id="ARBA00022989"/>
    </source>
</evidence>
<dbReference type="EMBL" id="CP021354">
    <property type="protein sequence ID" value="AWK71701.1"/>
    <property type="molecule type" value="Genomic_DNA"/>
</dbReference>
<sequence>MGLRRYLAAAASVPVRSVGFGVGVVTHSGAVAADLMTTTARVATSIAAEAVGGTPARRTSAGRGRVWIEVRGLDSPRGDDVAAEVLDAVRTTTGVQSVQLNRPLSRLIVSHGEGGPSVEELSAIVSTAENRTRTGDDRDHPSELPGDDVTLAESCLALAAVTTGLAVAVAGRALRLPQVPGSALTTVVTAVNYQPRLRKIVEDRLGPDAAELVLATAQALSDVIRQAPSSLAVDVGLRSALTAEAWSARQAWYRREPQLARSAADHTAPHQQPPDRTSGPVERHADRAAVAQLVGAATVGAATRSAAGAGDAVLVAAPKATRTARETFAATLGRGLADRHGALTLRPGALRCLDRVDTVVMDPSILQTAELRVSRIRGVRDADRTRVWEAARSAVDREEFGPGWHLLADLPGELGAAGEHEDAAVFVTPAHHPLAAAVLAQARTSGVAVVSVDTESLGSLRSAFDDLHPSSGAGEFRGSPDRDLRDAVVHLQAEGATVAVVAAGAPSALASADVGIGVLVDGTAPPWPADVLVDDLAGVWRILRALPDARAASRRGVEIATAASVLGALLMLPGVRGRGPGPITAGAAAGLWTGHSLARRVIKASVPPSAPVHAWHEMPVEEVRRLLPAQEGDGDIGARPRALDWALAPLEWGSSLAAWPVGLAWDFGRAMRTELSDPLTPILATGSAASALLGSPIDAVLVGSVLTGNAALSAVQRLHAERLLSRLLAAGDPPAHRVSGSPEERVSERVEASRLRIGDVIEIGPGEVVPADGRLIEVSGVEVDESSLTGESLPVAKQTSPTPGAPLSERSCMVFGGSTVLTGTATAIVTAVGEATEAGRAGAISPTGASHVGLQAQLRSLTDRVLPVSVGGGALVTAVGFLRGTGLRQAVTSGVAVAVAAVPEGLPLVATLAQQAAARRLTKSNALVRAPRSVEALGRVDVVCFDKTGTLSENRLRVIRVVPEPAVDHDELLMCAARSAVTPDGRPADHATDVAIAEAAQQLDCGDEAQWSYLPFRSGRPYSAALSGTHLCLKGAPETVLAACPDIDDDEVGSRVLAMAGDGLRVIAVARRTVTAFQARRAADDGAVFEKLCSSGLELVGFLGIADTPRPEAAGLLPELERQQVGVRLLTGDHPVTATAIAQELGLTVSSEQVISGSDWDTLSHRGQEEAVEKCLVFARMTPENKVQVVQTLERAGRVCAMVGDGANDAAAIRAASVGIGVSSRGSDPARSAADVVLLDGRVDALLDALDEGRQLWRRVQAGVSVLLGGNAGEVAFALIGSATAGKSPLTARQLLLVNVLTDALPAAALAVSPPNEDARGEGRGPDSAALWRTVAIRGAATAMGATTAWTMASLTGRQRRASTVGLVALVGTQLGQTLIDSRSPLVVLTAGGSLAALTVLVSTPGVSQLLGCTPLGPVGWTQALGSAAAATAAAAFAPGVLAKLAGDQSTMSSTPALTNTAYTSCNGGVSARVTAPVQKSPGAETTPTAVRAAEINTAVTVLDQRDRQVNSTD</sequence>
<dbReference type="SUPFAM" id="SSF81653">
    <property type="entry name" value="Calcium ATPase, transduction domain A"/>
    <property type="match status" value="1"/>
</dbReference>
<name>A0A2S2BSW3_9NOCA</name>
<dbReference type="OrthoDB" id="9814270at2"/>
<comment type="catalytic activity">
    <reaction evidence="8">
        <text>ATP + H2O = ADP + phosphate + H(+)</text>
        <dbReference type="Rhea" id="RHEA:13065"/>
        <dbReference type="ChEBI" id="CHEBI:15377"/>
        <dbReference type="ChEBI" id="CHEBI:15378"/>
        <dbReference type="ChEBI" id="CHEBI:30616"/>
        <dbReference type="ChEBI" id="CHEBI:43474"/>
        <dbReference type="ChEBI" id="CHEBI:456216"/>
    </reaction>
</comment>
<dbReference type="Pfam" id="PF00702">
    <property type="entry name" value="Hydrolase"/>
    <property type="match status" value="1"/>
</dbReference>
<evidence type="ECO:0000256" key="5">
    <source>
        <dbReference type="ARBA" id="ARBA00022967"/>
    </source>
</evidence>
<feature type="compositionally biased region" description="Basic and acidic residues" evidence="9">
    <location>
        <begin position="257"/>
        <end position="268"/>
    </location>
</feature>
<dbReference type="GO" id="GO:0005388">
    <property type="term" value="F:P-type calcium transporter activity"/>
    <property type="evidence" value="ECO:0007669"/>
    <property type="project" value="TreeGrafter"/>
</dbReference>
<dbReference type="Proteomes" id="UP000245711">
    <property type="component" value="Chromosome"/>
</dbReference>
<dbReference type="InterPro" id="IPR023299">
    <property type="entry name" value="ATPase_P-typ_cyto_dom_N"/>
</dbReference>
<dbReference type="SFLD" id="SFLDF00027">
    <property type="entry name" value="p-type_atpase"/>
    <property type="match status" value="1"/>
</dbReference>
<evidence type="ECO:0000256" key="8">
    <source>
        <dbReference type="ARBA" id="ARBA00049360"/>
    </source>
</evidence>
<dbReference type="SFLD" id="SFLDS00003">
    <property type="entry name" value="Haloacid_Dehalogenase"/>
    <property type="match status" value="1"/>
</dbReference>
<keyword evidence="13" id="KW-1185">Reference proteome</keyword>
<dbReference type="InterPro" id="IPR006068">
    <property type="entry name" value="ATPase_P-typ_cation-transptr_C"/>
</dbReference>
<reference evidence="12 13" key="1">
    <citation type="submission" date="2017-05" db="EMBL/GenBank/DDBJ databases">
        <title>Isolation of Rhodococcus sp. S2-17 biodegrading of BP-3.</title>
        <authorList>
            <person name="Lee Y."/>
            <person name="Kim K.H."/>
            <person name="Chun B.H."/>
            <person name="Jung H.S."/>
            <person name="Jeon C.O."/>
        </authorList>
    </citation>
    <scope>NUCLEOTIDE SEQUENCE [LARGE SCALE GENOMIC DNA]</scope>
    <source>
        <strain evidence="12 13">S2-17</strain>
    </source>
</reference>
<dbReference type="SUPFAM" id="SSF56784">
    <property type="entry name" value="HAD-like"/>
    <property type="match status" value="1"/>
</dbReference>
<keyword evidence="4" id="KW-0460">Magnesium</keyword>
<dbReference type="KEGG" id="roz:CBI38_08935"/>
<dbReference type="Gene3D" id="1.20.1110.10">
    <property type="entry name" value="Calcium-transporting ATPase, transmembrane domain"/>
    <property type="match status" value="2"/>
</dbReference>
<feature type="region of interest" description="Disordered" evidence="9">
    <location>
        <begin position="787"/>
        <end position="807"/>
    </location>
</feature>
<evidence type="ECO:0000256" key="3">
    <source>
        <dbReference type="ARBA" id="ARBA00022723"/>
    </source>
</evidence>
<keyword evidence="3" id="KW-0479">Metal-binding</keyword>
<dbReference type="SFLD" id="SFLDG00002">
    <property type="entry name" value="C1.7:_P-type_atpase_like"/>
    <property type="match status" value="1"/>
</dbReference>
<evidence type="ECO:0000256" key="4">
    <source>
        <dbReference type="ARBA" id="ARBA00022842"/>
    </source>
</evidence>
<keyword evidence="2" id="KW-0812">Transmembrane</keyword>
<dbReference type="PANTHER" id="PTHR24093">
    <property type="entry name" value="CATION TRANSPORTING ATPASE"/>
    <property type="match status" value="1"/>
</dbReference>
<keyword evidence="5" id="KW-1278">Translocase</keyword>